<feature type="repeat" description="PPR" evidence="3">
    <location>
        <begin position="114"/>
        <end position="149"/>
    </location>
</feature>
<dbReference type="EMBL" id="JADFTS010000009">
    <property type="protein sequence ID" value="KAF9587800.1"/>
    <property type="molecule type" value="Genomic_DNA"/>
</dbReference>
<dbReference type="AlphaFoldDB" id="A0A835LB18"/>
<keyword evidence="5" id="KW-1185">Reference proteome</keyword>
<accession>A0A835LB18</accession>
<evidence type="ECO:0000256" key="1">
    <source>
        <dbReference type="ARBA" id="ARBA00007626"/>
    </source>
</evidence>
<evidence type="ECO:0000313" key="5">
    <source>
        <dbReference type="Proteomes" id="UP000631114"/>
    </source>
</evidence>
<proteinExistence type="inferred from homology"/>
<comment type="similarity">
    <text evidence="1">Belongs to the PPR family. P subfamily.</text>
</comment>
<dbReference type="InterPro" id="IPR011990">
    <property type="entry name" value="TPR-like_helical_dom_sf"/>
</dbReference>
<evidence type="ECO:0008006" key="6">
    <source>
        <dbReference type="Google" id="ProtNLM"/>
    </source>
</evidence>
<dbReference type="PANTHER" id="PTHR47939">
    <property type="entry name" value="MEMBRANE-ASSOCIATED SALT-INDUCIBLE PROTEIN-LIKE"/>
    <property type="match status" value="1"/>
</dbReference>
<reference evidence="4 5" key="1">
    <citation type="submission" date="2020-10" db="EMBL/GenBank/DDBJ databases">
        <title>The Coptis chinensis genome and diversification of protoberbering-type alkaloids.</title>
        <authorList>
            <person name="Wang B."/>
            <person name="Shu S."/>
            <person name="Song C."/>
            <person name="Liu Y."/>
        </authorList>
    </citation>
    <scope>NUCLEOTIDE SEQUENCE [LARGE SCALE GENOMIC DNA]</scope>
    <source>
        <strain evidence="4">HL-2020</strain>
        <tissue evidence="4">Leaf</tissue>
    </source>
</reference>
<protein>
    <recommendedName>
        <fullName evidence="6">Pentatricopeptide repeat-containing protein</fullName>
    </recommendedName>
</protein>
<sequence length="215" mass="24337">MGEGDFRTVKSLNALLFACLIGKKYDEVKSIFVEFPKRYGIQCNLDTFNTVIKAFSESGNTSSVYSILAEMDRKRIEPNATTFSTMLAGFYKEEKDKDVGNVLVLMKQHGVKLGLSTYNIRIQSLCKLNKSGEAKALLFEEMLARGGDFENALRACKVSMLKQWFPNFATMKMLVDGLVSISKVEEARELVGKMKERFTKVDMWKEIEEGLPQPQ</sequence>
<gene>
    <name evidence="4" type="ORF">IFM89_005675</name>
</gene>
<dbReference type="Gene3D" id="1.25.40.10">
    <property type="entry name" value="Tetratricopeptide repeat domain"/>
    <property type="match status" value="2"/>
</dbReference>
<dbReference type="Pfam" id="PF13041">
    <property type="entry name" value="PPR_2"/>
    <property type="match status" value="1"/>
</dbReference>
<evidence type="ECO:0000313" key="4">
    <source>
        <dbReference type="EMBL" id="KAF9587800.1"/>
    </source>
</evidence>
<dbReference type="InterPro" id="IPR002885">
    <property type="entry name" value="PPR_rpt"/>
</dbReference>
<keyword evidence="2" id="KW-0677">Repeat</keyword>
<dbReference type="PANTHER" id="PTHR47939:SF9">
    <property type="entry name" value="(WILD MALAYSIAN BANANA) HYPOTHETICAL PROTEIN"/>
    <property type="match status" value="1"/>
</dbReference>
<dbReference type="InterPro" id="IPR050667">
    <property type="entry name" value="PPR-containing_protein"/>
</dbReference>
<organism evidence="4 5">
    <name type="scientific">Coptis chinensis</name>
    <dbReference type="NCBI Taxonomy" id="261450"/>
    <lineage>
        <taxon>Eukaryota</taxon>
        <taxon>Viridiplantae</taxon>
        <taxon>Streptophyta</taxon>
        <taxon>Embryophyta</taxon>
        <taxon>Tracheophyta</taxon>
        <taxon>Spermatophyta</taxon>
        <taxon>Magnoliopsida</taxon>
        <taxon>Ranunculales</taxon>
        <taxon>Ranunculaceae</taxon>
        <taxon>Coptidoideae</taxon>
        <taxon>Coptis</taxon>
    </lineage>
</organism>
<feature type="repeat" description="PPR" evidence="3">
    <location>
        <begin position="44"/>
        <end position="78"/>
    </location>
</feature>
<evidence type="ECO:0000256" key="2">
    <source>
        <dbReference type="ARBA" id="ARBA00022737"/>
    </source>
</evidence>
<evidence type="ECO:0000256" key="3">
    <source>
        <dbReference type="PROSITE-ProRule" id="PRU00708"/>
    </source>
</evidence>
<dbReference type="Proteomes" id="UP000631114">
    <property type="component" value="Unassembled WGS sequence"/>
</dbReference>
<dbReference type="Pfam" id="PF01535">
    <property type="entry name" value="PPR"/>
    <property type="match status" value="2"/>
</dbReference>
<dbReference type="OrthoDB" id="185373at2759"/>
<dbReference type="NCBIfam" id="TIGR00756">
    <property type="entry name" value="PPR"/>
    <property type="match status" value="2"/>
</dbReference>
<comment type="caution">
    <text evidence="4">The sequence shown here is derived from an EMBL/GenBank/DDBJ whole genome shotgun (WGS) entry which is preliminary data.</text>
</comment>
<dbReference type="PROSITE" id="PS51375">
    <property type="entry name" value="PPR"/>
    <property type="match status" value="2"/>
</dbReference>
<name>A0A835LB18_9MAGN</name>